<gene>
    <name evidence="4" type="ORF">DF3PB_630010</name>
</gene>
<proteinExistence type="inferred from homology"/>
<comment type="similarity">
    <text evidence="1">Belongs to the 5-formyltetrahydrofolate cyclo-ligase family.</text>
</comment>
<accession>A0A380TKU5</accession>
<dbReference type="GO" id="GO:0009396">
    <property type="term" value="P:folic acid-containing compound biosynthetic process"/>
    <property type="evidence" value="ECO:0007669"/>
    <property type="project" value="TreeGrafter"/>
</dbReference>
<dbReference type="GO" id="GO:0030272">
    <property type="term" value="F:5-formyltetrahydrofolate cyclo-ligase activity"/>
    <property type="evidence" value="ECO:0007669"/>
    <property type="project" value="UniProtKB-EC"/>
</dbReference>
<evidence type="ECO:0000256" key="1">
    <source>
        <dbReference type="ARBA" id="ARBA00010638"/>
    </source>
</evidence>
<dbReference type="EMBL" id="UIDG01000590">
    <property type="protein sequence ID" value="SUS08321.1"/>
    <property type="molecule type" value="Genomic_DNA"/>
</dbReference>
<sequence>MSIETEKLDLRRRMRSLRLIADQKHGPEAAVALIPLFMAQLDALGFRAGSVVAGYWPIATEIDIRPLLARLESRGAVCALPVVVEAGAALQFRRWALIEDLEDGPHGTRQPMAAAPIVRPQIVLVPLLAFDAEGGRLGQGGGYYDRTLAALRADGPVTAIGVGYALQERAQLPMTATDQRLDWILTEDAMRQVGP</sequence>
<keyword evidence="2" id="KW-0547">Nucleotide-binding</keyword>
<protein>
    <submittedName>
        <fullName evidence="4">5-formyltetrahydrofolate cyclo-ligase</fullName>
        <ecNumber evidence="4">6.3.3.2</ecNumber>
    </submittedName>
</protein>
<reference evidence="4" key="1">
    <citation type="submission" date="2018-07" db="EMBL/GenBank/DDBJ databases">
        <authorList>
            <person name="Quirk P.G."/>
            <person name="Krulwich T.A."/>
        </authorList>
    </citation>
    <scope>NUCLEOTIDE SEQUENCE</scope>
</reference>
<keyword evidence="4" id="KW-0436">Ligase</keyword>
<dbReference type="InterPro" id="IPR002698">
    <property type="entry name" value="FTHF_cligase"/>
</dbReference>
<evidence type="ECO:0000256" key="2">
    <source>
        <dbReference type="ARBA" id="ARBA00022741"/>
    </source>
</evidence>
<dbReference type="SUPFAM" id="SSF100950">
    <property type="entry name" value="NagB/RpiA/CoA transferase-like"/>
    <property type="match status" value="1"/>
</dbReference>
<dbReference type="InterPro" id="IPR037171">
    <property type="entry name" value="NagB/RpiA_transferase-like"/>
</dbReference>
<dbReference type="GO" id="GO:0005524">
    <property type="term" value="F:ATP binding"/>
    <property type="evidence" value="ECO:0007669"/>
    <property type="project" value="UniProtKB-KW"/>
</dbReference>
<dbReference type="Pfam" id="PF01812">
    <property type="entry name" value="5-FTHF_cyc-lig"/>
    <property type="match status" value="1"/>
</dbReference>
<dbReference type="GO" id="GO:0035999">
    <property type="term" value="P:tetrahydrofolate interconversion"/>
    <property type="evidence" value="ECO:0007669"/>
    <property type="project" value="TreeGrafter"/>
</dbReference>
<dbReference type="PIRSF" id="PIRSF006806">
    <property type="entry name" value="FTHF_cligase"/>
    <property type="match status" value="1"/>
</dbReference>
<dbReference type="NCBIfam" id="TIGR02727">
    <property type="entry name" value="MTHFS_bact"/>
    <property type="match status" value="1"/>
</dbReference>
<dbReference type="PANTHER" id="PTHR23407">
    <property type="entry name" value="ATPASE INHIBITOR/5-FORMYLTETRAHYDROFOLATE CYCLO-LIGASE"/>
    <property type="match status" value="1"/>
</dbReference>
<dbReference type="InterPro" id="IPR024185">
    <property type="entry name" value="FTHF_cligase-like_sf"/>
</dbReference>
<dbReference type="AlphaFoldDB" id="A0A380TKU5"/>
<organism evidence="4">
    <name type="scientific">metagenome</name>
    <dbReference type="NCBI Taxonomy" id="256318"/>
    <lineage>
        <taxon>unclassified sequences</taxon>
        <taxon>metagenomes</taxon>
    </lineage>
</organism>
<keyword evidence="3" id="KW-0067">ATP-binding</keyword>
<dbReference type="EC" id="6.3.3.2" evidence="4"/>
<dbReference type="Gene3D" id="3.40.50.10420">
    <property type="entry name" value="NagB/RpiA/CoA transferase-like"/>
    <property type="match status" value="1"/>
</dbReference>
<dbReference type="PANTHER" id="PTHR23407:SF1">
    <property type="entry name" value="5-FORMYLTETRAHYDROFOLATE CYCLO-LIGASE"/>
    <property type="match status" value="1"/>
</dbReference>
<evidence type="ECO:0000313" key="4">
    <source>
        <dbReference type="EMBL" id="SUS08321.1"/>
    </source>
</evidence>
<evidence type="ECO:0000256" key="3">
    <source>
        <dbReference type="ARBA" id="ARBA00022840"/>
    </source>
</evidence>
<name>A0A380TKU5_9ZZZZ</name>